<dbReference type="Gene3D" id="2.10.25.10">
    <property type="entry name" value="Laminin"/>
    <property type="match status" value="1"/>
</dbReference>
<name>A0A915EB66_9BILA</name>
<proteinExistence type="predicted"/>
<evidence type="ECO:0000313" key="1">
    <source>
        <dbReference type="Proteomes" id="UP000887574"/>
    </source>
</evidence>
<organism evidence="1 2">
    <name type="scientific">Ditylenchus dipsaci</name>
    <dbReference type="NCBI Taxonomy" id="166011"/>
    <lineage>
        <taxon>Eukaryota</taxon>
        <taxon>Metazoa</taxon>
        <taxon>Ecdysozoa</taxon>
        <taxon>Nematoda</taxon>
        <taxon>Chromadorea</taxon>
        <taxon>Rhabditida</taxon>
        <taxon>Tylenchina</taxon>
        <taxon>Tylenchomorpha</taxon>
        <taxon>Sphaerularioidea</taxon>
        <taxon>Anguinidae</taxon>
        <taxon>Anguininae</taxon>
        <taxon>Ditylenchus</taxon>
    </lineage>
</organism>
<dbReference type="Proteomes" id="UP000887574">
    <property type="component" value="Unplaced"/>
</dbReference>
<dbReference type="WBParaSite" id="jg3459">
    <property type="protein sequence ID" value="jg3459"/>
    <property type="gene ID" value="jg3459"/>
</dbReference>
<reference evidence="2" key="1">
    <citation type="submission" date="2022-11" db="UniProtKB">
        <authorList>
            <consortium name="WormBaseParasite"/>
        </authorList>
    </citation>
    <scope>IDENTIFICATION</scope>
</reference>
<evidence type="ECO:0000313" key="2">
    <source>
        <dbReference type="WBParaSite" id="jg3459"/>
    </source>
</evidence>
<dbReference type="SUPFAM" id="SSF57196">
    <property type="entry name" value="EGF/Laminin"/>
    <property type="match status" value="1"/>
</dbReference>
<keyword evidence="1" id="KW-1185">Reference proteome</keyword>
<sequence length="381" mass="42438">MVDANNTAIVGVNSSAHDECSCPVFVPPNSCDVDVCYNDGFCHNTYPGTFITTCTTQYITRTVSSADATSNSVSASNNYCLNGECYAEVENAVPKCICDPGYARDRWERQVEWVEFTREGFFKNRMFPPPFLQSNGDLMALLSQKPKSMFWFWLKWWNWNFAGSTGTSPMSAIKMELNKYVTSATFDLARNDPRPGSLPTCRSKLGLFVKDPTRMELWIDGLHNSIKNLDPLAIPFNFKTKDLFAGNFQGTGFQGCIGTYRYDGKEVPLGLSTPLSQASSPNEISRRRRVAESSSPQEFFSLENFKGLVKCVNSFGKVLSACVLMINMQLARPGDSQVNLAPLSKSLKKDSEVIKLDSKPKKLLDFADDALGDLRNKVIAR</sequence>
<protein>
    <submittedName>
        <fullName evidence="2">Uncharacterized protein</fullName>
    </submittedName>
</protein>
<dbReference type="AlphaFoldDB" id="A0A915EB66"/>
<accession>A0A915EB66</accession>